<dbReference type="GO" id="GO:0004673">
    <property type="term" value="F:protein histidine kinase activity"/>
    <property type="evidence" value="ECO:0007669"/>
    <property type="project" value="UniProtKB-EC"/>
</dbReference>
<keyword evidence="9" id="KW-0902">Two-component regulatory system</keyword>
<dbReference type="EC" id="2.7.13.3" evidence="3"/>
<evidence type="ECO:0000256" key="6">
    <source>
        <dbReference type="ARBA" id="ARBA00022692"/>
    </source>
</evidence>
<dbReference type="InterPro" id="IPR004358">
    <property type="entry name" value="Sig_transdc_His_kin-like_C"/>
</dbReference>
<dbReference type="SMART" id="SM00387">
    <property type="entry name" value="HATPase_c"/>
    <property type="match status" value="1"/>
</dbReference>
<dbReference type="EMBL" id="JBHRYJ010000001">
    <property type="protein sequence ID" value="MFC3674104.1"/>
    <property type="molecule type" value="Genomic_DNA"/>
</dbReference>
<dbReference type="InterPro" id="IPR050428">
    <property type="entry name" value="TCS_sensor_his_kinase"/>
</dbReference>
<organism evidence="14 15">
    <name type="scientific">Ferrovibrio xuzhouensis</name>
    <dbReference type="NCBI Taxonomy" id="1576914"/>
    <lineage>
        <taxon>Bacteria</taxon>
        <taxon>Pseudomonadati</taxon>
        <taxon>Pseudomonadota</taxon>
        <taxon>Alphaproteobacteria</taxon>
        <taxon>Rhodospirillales</taxon>
        <taxon>Rhodospirillaceae</taxon>
        <taxon>Ferrovibrio</taxon>
    </lineage>
</organism>
<evidence type="ECO:0000256" key="8">
    <source>
        <dbReference type="ARBA" id="ARBA00022989"/>
    </source>
</evidence>
<dbReference type="RefSeq" id="WP_379720442.1">
    <property type="nucleotide sequence ID" value="NZ_JBHRYJ010000001.1"/>
</dbReference>
<evidence type="ECO:0000313" key="14">
    <source>
        <dbReference type="EMBL" id="MFC3674104.1"/>
    </source>
</evidence>
<dbReference type="InterPro" id="IPR005467">
    <property type="entry name" value="His_kinase_dom"/>
</dbReference>
<dbReference type="Pfam" id="PF02518">
    <property type="entry name" value="HATPase_c"/>
    <property type="match status" value="1"/>
</dbReference>
<evidence type="ECO:0000256" key="1">
    <source>
        <dbReference type="ARBA" id="ARBA00000085"/>
    </source>
</evidence>
<feature type="domain" description="HAMP" evidence="13">
    <location>
        <begin position="191"/>
        <end position="242"/>
    </location>
</feature>
<evidence type="ECO:0000256" key="5">
    <source>
        <dbReference type="ARBA" id="ARBA00022679"/>
    </source>
</evidence>
<keyword evidence="7 14" id="KW-0418">Kinase</keyword>
<feature type="domain" description="Histidine kinase" evidence="12">
    <location>
        <begin position="250"/>
        <end position="448"/>
    </location>
</feature>
<dbReference type="PRINTS" id="PR00344">
    <property type="entry name" value="BCTRLSENSOR"/>
</dbReference>
<evidence type="ECO:0000313" key="15">
    <source>
        <dbReference type="Proteomes" id="UP001595711"/>
    </source>
</evidence>
<dbReference type="PANTHER" id="PTHR45436">
    <property type="entry name" value="SENSOR HISTIDINE KINASE YKOH"/>
    <property type="match status" value="1"/>
</dbReference>
<keyword evidence="10 11" id="KW-0472">Membrane</keyword>
<feature type="transmembrane region" description="Helical" evidence="11">
    <location>
        <begin position="170"/>
        <end position="190"/>
    </location>
</feature>
<evidence type="ECO:0000256" key="7">
    <source>
        <dbReference type="ARBA" id="ARBA00022777"/>
    </source>
</evidence>
<evidence type="ECO:0000256" key="11">
    <source>
        <dbReference type="SAM" id="Phobius"/>
    </source>
</evidence>
<evidence type="ECO:0000256" key="4">
    <source>
        <dbReference type="ARBA" id="ARBA00022553"/>
    </source>
</evidence>
<evidence type="ECO:0000256" key="9">
    <source>
        <dbReference type="ARBA" id="ARBA00023012"/>
    </source>
</evidence>
<dbReference type="Gene3D" id="3.30.565.10">
    <property type="entry name" value="Histidine kinase-like ATPase, C-terminal domain"/>
    <property type="match status" value="1"/>
</dbReference>
<dbReference type="PROSITE" id="PS50885">
    <property type="entry name" value="HAMP"/>
    <property type="match status" value="1"/>
</dbReference>
<dbReference type="PROSITE" id="PS50109">
    <property type="entry name" value="HIS_KIN"/>
    <property type="match status" value="1"/>
</dbReference>
<sequence>MSDGATPRRPGTSLSVRLVAAALVWMLLLLGAGGAVLSTAFRQSAVQEFGHRLDALLRAMIAVTETAPDGSVSLVRSLGDPRFEQVFSGWYWQVAEPSGRLIRSRSLWDSTLPVHVAGAEERREIAGPRGEPLLVVERDLRFPGAAGPVHMLIAGDLRELNDGIRSFNRLLYAALALFAAGMTVAIIIQVRFGLRPLRRLSTDLTAIRDGRRQRLGGGYPREVAPLAEAMNAVLEHDSELIERARTHVGNLAHGLKTPLAVLQAELHDTPGRAVAEAQLRTMTRLIEHHLGRAAATAGSGRALGSRCTARPVAEEIATVLDRIHASRNIEAEIAIPADAVFHGPREDLQEMLGNLMENAWKWARGKIRVGARNAERRLILTVEDDGPGLTPEQAAIVAQRGARLDEAMPGWGLGLGIVTDLAAINGGSFAIDRSDLGGVRATLTLPGG</sequence>
<protein>
    <recommendedName>
        <fullName evidence="3">histidine kinase</fullName>
        <ecNumber evidence="3">2.7.13.3</ecNumber>
    </recommendedName>
</protein>
<comment type="catalytic activity">
    <reaction evidence="1">
        <text>ATP + protein L-histidine = ADP + protein N-phospho-L-histidine.</text>
        <dbReference type="EC" id="2.7.13.3"/>
    </reaction>
</comment>
<proteinExistence type="predicted"/>
<dbReference type="PANTHER" id="PTHR45436:SF5">
    <property type="entry name" value="SENSOR HISTIDINE KINASE TRCS"/>
    <property type="match status" value="1"/>
</dbReference>
<dbReference type="SUPFAM" id="SSF55874">
    <property type="entry name" value="ATPase domain of HSP90 chaperone/DNA topoisomerase II/histidine kinase"/>
    <property type="match status" value="1"/>
</dbReference>
<keyword evidence="8 11" id="KW-1133">Transmembrane helix</keyword>
<keyword evidence="4" id="KW-0597">Phosphoprotein</keyword>
<evidence type="ECO:0000256" key="3">
    <source>
        <dbReference type="ARBA" id="ARBA00012438"/>
    </source>
</evidence>
<dbReference type="InterPro" id="IPR003660">
    <property type="entry name" value="HAMP_dom"/>
</dbReference>
<dbReference type="InterPro" id="IPR003594">
    <property type="entry name" value="HATPase_dom"/>
</dbReference>
<gene>
    <name evidence="14" type="ORF">ACFOOQ_01030</name>
</gene>
<comment type="subcellular location">
    <subcellularLocation>
        <location evidence="2">Membrane</location>
    </subcellularLocation>
</comment>
<keyword evidence="6 11" id="KW-0812">Transmembrane</keyword>
<dbReference type="Proteomes" id="UP001595711">
    <property type="component" value="Unassembled WGS sequence"/>
</dbReference>
<reference evidence="15" key="1">
    <citation type="journal article" date="2019" name="Int. J. Syst. Evol. Microbiol.">
        <title>The Global Catalogue of Microorganisms (GCM) 10K type strain sequencing project: providing services to taxonomists for standard genome sequencing and annotation.</title>
        <authorList>
            <consortium name="The Broad Institute Genomics Platform"/>
            <consortium name="The Broad Institute Genome Sequencing Center for Infectious Disease"/>
            <person name="Wu L."/>
            <person name="Ma J."/>
        </authorList>
    </citation>
    <scope>NUCLEOTIDE SEQUENCE [LARGE SCALE GENOMIC DNA]</scope>
    <source>
        <strain evidence="15">KCTC 42182</strain>
    </source>
</reference>
<accession>A0ABV7VAB3</accession>
<evidence type="ECO:0000259" key="13">
    <source>
        <dbReference type="PROSITE" id="PS50885"/>
    </source>
</evidence>
<name>A0ABV7VAB3_9PROT</name>
<dbReference type="InterPro" id="IPR036890">
    <property type="entry name" value="HATPase_C_sf"/>
</dbReference>
<evidence type="ECO:0000256" key="10">
    <source>
        <dbReference type="ARBA" id="ARBA00023136"/>
    </source>
</evidence>
<dbReference type="Gene3D" id="1.10.287.130">
    <property type="match status" value="1"/>
</dbReference>
<keyword evidence="15" id="KW-1185">Reference proteome</keyword>
<keyword evidence="5 14" id="KW-0808">Transferase</keyword>
<comment type="caution">
    <text evidence="14">The sequence shown here is derived from an EMBL/GenBank/DDBJ whole genome shotgun (WGS) entry which is preliminary data.</text>
</comment>
<evidence type="ECO:0000259" key="12">
    <source>
        <dbReference type="PROSITE" id="PS50109"/>
    </source>
</evidence>
<evidence type="ECO:0000256" key="2">
    <source>
        <dbReference type="ARBA" id="ARBA00004370"/>
    </source>
</evidence>